<dbReference type="InterPro" id="IPR052433">
    <property type="entry name" value="X-Pro_dipept-like"/>
</dbReference>
<dbReference type="PANTHER" id="PTHR43226">
    <property type="entry name" value="XAA-PRO AMINOPEPTIDASE 3"/>
    <property type="match status" value="1"/>
</dbReference>
<evidence type="ECO:0000256" key="5">
    <source>
        <dbReference type="ARBA" id="ARBA00023211"/>
    </source>
</evidence>
<comment type="caution">
    <text evidence="7">The sequence shown here is derived from an EMBL/GenBank/DDBJ whole genome shotgun (WGS) entry which is preliminary data.</text>
</comment>
<dbReference type="EMBL" id="ADBJ01000017">
    <property type="protein sequence ID" value="EFA83330.1"/>
    <property type="molecule type" value="Genomic_DNA"/>
</dbReference>
<evidence type="ECO:0000256" key="2">
    <source>
        <dbReference type="ARBA" id="ARBA00008766"/>
    </source>
</evidence>
<reference evidence="7 8" key="1">
    <citation type="journal article" date="2011" name="Genome Res.">
        <title>Phylogeny-wide analysis of social amoeba genomes highlights ancient origins for complex intercellular communication.</title>
        <authorList>
            <person name="Heidel A.J."/>
            <person name="Lawal H.M."/>
            <person name="Felder M."/>
            <person name="Schilde C."/>
            <person name="Helps N.R."/>
            <person name="Tunggal B."/>
            <person name="Rivero F."/>
            <person name="John U."/>
            <person name="Schleicher M."/>
            <person name="Eichinger L."/>
            <person name="Platzer M."/>
            <person name="Noegel A.A."/>
            <person name="Schaap P."/>
            <person name="Gloeckner G."/>
        </authorList>
    </citation>
    <scope>NUCLEOTIDE SEQUENCE [LARGE SCALE GENOMIC DNA]</scope>
    <source>
        <strain evidence="8">ATCC 26659 / Pp 5 / PN500</strain>
    </source>
</reference>
<evidence type="ECO:0000313" key="7">
    <source>
        <dbReference type="EMBL" id="EFA83330.1"/>
    </source>
</evidence>
<gene>
    <name evidence="7" type="primary">xpnpep3</name>
    <name evidence="7" type="ORF">PPL_04123</name>
</gene>
<dbReference type="GO" id="GO:0006508">
    <property type="term" value="P:proteolysis"/>
    <property type="evidence" value="ECO:0007669"/>
    <property type="project" value="TreeGrafter"/>
</dbReference>
<comment type="similarity">
    <text evidence="2">Belongs to the peptidase M24B family.</text>
</comment>
<dbReference type="AlphaFoldDB" id="D3B632"/>
<evidence type="ECO:0000259" key="6">
    <source>
        <dbReference type="SMART" id="SM01011"/>
    </source>
</evidence>
<proteinExistence type="inferred from homology"/>
<dbReference type="PANTHER" id="PTHR43226:SF4">
    <property type="entry name" value="XAA-PRO AMINOPEPTIDASE 3"/>
    <property type="match status" value="1"/>
</dbReference>
<keyword evidence="8" id="KW-1185">Reference proteome</keyword>
<name>D3B632_HETP5</name>
<dbReference type="Proteomes" id="UP000001396">
    <property type="component" value="Unassembled WGS sequence"/>
</dbReference>
<keyword evidence="3" id="KW-0479">Metal-binding</keyword>
<dbReference type="InterPro" id="IPR029149">
    <property type="entry name" value="Creatin/AminoP/Spt16_N"/>
</dbReference>
<keyword evidence="5" id="KW-0464">Manganese</keyword>
<dbReference type="Pfam" id="PF05195">
    <property type="entry name" value="AMP_N"/>
    <property type="match status" value="1"/>
</dbReference>
<dbReference type="GO" id="GO:0070006">
    <property type="term" value="F:metalloaminopeptidase activity"/>
    <property type="evidence" value="ECO:0007669"/>
    <property type="project" value="InterPro"/>
</dbReference>
<dbReference type="RefSeq" id="XP_020435447.1">
    <property type="nucleotide sequence ID" value="XM_020575033.1"/>
</dbReference>
<dbReference type="Gene3D" id="3.40.350.10">
    <property type="entry name" value="Creatinase/prolidase N-terminal domain"/>
    <property type="match status" value="1"/>
</dbReference>
<accession>D3B632</accession>
<dbReference type="InterPro" id="IPR036005">
    <property type="entry name" value="Creatinase/aminopeptidase-like"/>
</dbReference>
<sequence>MLSRTSLHSYTITKNSNRLFNSFNRIFSQNVVTLLKNNNNNNNINNINSNIRSYGSSTTTTKPVVIGQPTHETHPHLLDKGEVIKGIKLEEFKERRRLLAETLPVGSIALIMTPPEPMMSYDIPYHFRQHTNFYYFTGLNEPEAILVIEKTSDTQYKTSIYLREKIPEREIWDGPRCGFENVTKLFGVDFGYPLTQLDQLKETIGKYKQVLLNKVEWSKVFEKLGNLQYYDLERYLQQMRLVKSQAEIKMMKQSGDIAGDSFKECMKYIRPNMNEQELGAYFEFSIKKRGAQRMSYPPVVAGGNNANTIHYISNNMLLKDGDLCLMDAGAEYWGFTSDITRTYPVNGRFSQAQREIYEAVLDVNKRCIELVKPGASINSIHEQSVLMITEHLQRLGILPSGKTVSSLARSGVYHKYYPHCIGHYLGMDTHDCIDISYGETLTEGMIITIEPGIYIDANDMSVDEKYRGIAIRVEDDVAIVNGKPFVLTSRAPKEISEIESLQK</sequence>
<dbReference type="GeneID" id="31359610"/>
<dbReference type="GO" id="GO:0005739">
    <property type="term" value="C:mitochondrion"/>
    <property type="evidence" value="ECO:0007669"/>
    <property type="project" value="TreeGrafter"/>
</dbReference>
<dbReference type="InterPro" id="IPR007865">
    <property type="entry name" value="Aminopep_P_N"/>
</dbReference>
<comment type="cofactor">
    <cofactor evidence="1">
        <name>Mn(2+)</name>
        <dbReference type="ChEBI" id="CHEBI:29035"/>
    </cofactor>
</comment>
<evidence type="ECO:0000256" key="3">
    <source>
        <dbReference type="ARBA" id="ARBA00022723"/>
    </source>
</evidence>
<dbReference type="OMA" id="DSYFWYL"/>
<dbReference type="SUPFAM" id="SSF55920">
    <property type="entry name" value="Creatinase/aminopeptidase"/>
    <property type="match status" value="1"/>
</dbReference>
<dbReference type="Gene3D" id="3.90.230.10">
    <property type="entry name" value="Creatinase/methionine aminopeptidase superfamily"/>
    <property type="match status" value="1"/>
</dbReference>
<dbReference type="InterPro" id="IPR000994">
    <property type="entry name" value="Pept_M24"/>
</dbReference>
<evidence type="ECO:0000256" key="4">
    <source>
        <dbReference type="ARBA" id="ARBA00022801"/>
    </source>
</evidence>
<dbReference type="FunCoup" id="D3B632">
    <property type="interactions" value="339"/>
</dbReference>
<dbReference type="Pfam" id="PF00557">
    <property type="entry name" value="Peptidase_M24"/>
    <property type="match status" value="1"/>
</dbReference>
<dbReference type="GO" id="GO:0030145">
    <property type="term" value="F:manganese ion binding"/>
    <property type="evidence" value="ECO:0007669"/>
    <property type="project" value="InterPro"/>
</dbReference>
<dbReference type="STRING" id="670386.D3B632"/>
<feature type="domain" description="Aminopeptidase P N-terminal" evidence="6">
    <location>
        <begin position="87"/>
        <end position="222"/>
    </location>
</feature>
<protein>
    <submittedName>
        <fullName evidence="7">Peptidase M24 family protein</fullName>
    </submittedName>
</protein>
<evidence type="ECO:0000313" key="8">
    <source>
        <dbReference type="Proteomes" id="UP000001396"/>
    </source>
</evidence>
<keyword evidence="4" id="KW-0378">Hydrolase</keyword>
<dbReference type="CDD" id="cd01087">
    <property type="entry name" value="Prolidase"/>
    <property type="match status" value="1"/>
</dbReference>
<dbReference type="InParanoid" id="D3B632"/>
<dbReference type="SUPFAM" id="SSF53092">
    <property type="entry name" value="Creatinase/prolidase N-terminal domain"/>
    <property type="match status" value="1"/>
</dbReference>
<organism evidence="7 8">
    <name type="scientific">Heterostelium pallidum (strain ATCC 26659 / Pp 5 / PN500)</name>
    <name type="common">Cellular slime mold</name>
    <name type="synonym">Polysphondylium pallidum</name>
    <dbReference type="NCBI Taxonomy" id="670386"/>
    <lineage>
        <taxon>Eukaryota</taxon>
        <taxon>Amoebozoa</taxon>
        <taxon>Evosea</taxon>
        <taxon>Eumycetozoa</taxon>
        <taxon>Dictyostelia</taxon>
        <taxon>Acytosteliales</taxon>
        <taxon>Acytosteliaceae</taxon>
        <taxon>Heterostelium</taxon>
    </lineage>
</organism>
<dbReference type="SMART" id="SM01011">
    <property type="entry name" value="AMP_N"/>
    <property type="match status" value="1"/>
</dbReference>
<evidence type="ECO:0000256" key="1">
    <source>
        <dbReference type="ARBA" id="ARBA00001936"/>
    </source>
</evidence>